<dbReference type="EMBL" id="JAEQMG010000180">
    <property type="protein sequence ID" value="MBK6090124.1"/>
    <property type="molecule type" value="Genomic_DNA"/>
</dbReference>
<name>A0A934WUB9_9FIRM</name>
<sequence length="239" mass="27188">MKLIKEAVISASICDSNVKLGVKGTFDLVQDYLTEMMGELGIDGVSLRKKYGCVWIFTRNRIEIDREFFWKERYIAESFISSAKGAKMTVDTILKDEQGNTCVYSRIEMCALDLSTQKIRRIRDVGITSDTHVEAPEREISFSRLKHEGLSEIDTVLVKSGDIDFVQHTNNVSYIRFIMNTYTVKELRERPVKAIEVRYAGQTHEGDILSIRKAEQDGKELFDVALGDTVAVECEIVRS</sequence>
<organism evidence="3 4">
    <name type="scientific">Ruminococcus difficilis</name>
    <dbReference type="NCBI Taxonomy" id="2763069"/>
    <lineage>
        <taxon>Bacteria</taxon>
        <taxon>Bacillati</taxon>
        <taxon>Bacillota</taxon>
        <taxon>Clostridia</taxon>
        <taxon>Eubacteriales</taxon>
        <taxon>Oscillospiraceae</taxon>
        <taxon>Ruminococcus</taxon>
    </lineage>
</organism>
<comment type="caution">
    <text evidence="3">The sequence shown here is derived from an EMBL/GenBank/DDBJ whole genome shotgun (WGS) entry which is preliminary data.</text>
</comment>
<dbReference type="AlphaFoldDB" id="A0A934WUB9"/>
<gene>
    <name evidence="3" type="ORF">JKK62_15990</name>
</gene>
<protein>
    <recommendedName>
        <fullName evidence="5">Acyl-ACP thioesterase</fullName>
    </recommendedName>
</protein>
<dbReference type="Gene3D" id="3.10.129.10">
    <property type="entry name" value="Hotdog Thioesterase"/>
    <property type="match status" value="2"/>
</dbReference>
<accession>A0A934WUB9</accession>
<feature type="domain" description="Acyl-ACP thioesterase N-terminal hotdog" evidence="1">
    <location>
        <begin position="15"/>
        <end position="124"/>
    </location>
</feature>
<proteinExistence type="predicted"/>
<dbReference type="GO" id="GO:0006633">
    <property type="term" value="P:fatty acid biosynthetic process"/>
    <property type="evidence" value="ECO:0007669"/>
    <property type="project" value="InterPro"/>
</dbReference>
<dbReference type="InterPro" id="IPR002864">
    <property type="entry name" value="Acyl-ACP_thioesterase_NHD"/>
</dbReference>
<dbReference type="GO" id="GO:0016790">
    <property type="term" value="F:thiolester hydrolase activity"/>
    <property type="evidence" value="ECO:0007669"/>
    <property type="project" value="InterPro"/>
</dbReference>
<dbReference type="SUPFAM" id="SSF54637">
    <property type="entry name" value="Thioesterase/thiol ester dehydrase-isomerase"/>
    <property type="match status" value="2"/>
</dbReference>
<reference evidence="3" key="1">
    <citation type="submission" date="2021-01" db="EMBL/GenBank/DDBJ databases">
        <title>Genome public.</title>
        <authorList>
            <person name="Liu C."/>
            <person name="Sun Q."/>
        </authorList>
    </citation>
    <scope>NUCLEOTIDE SEQUENCE</scope>
    <source>
        <strain evidence="3">M6</strain>
    </source>
</reference>
<dbReference type="InterPro" id="IPR049427">
    <property type="entry name" value="Acyl-ACP_TE_C"/>
</dbReference>
<evidence type="ECO:0000313" key="3">
    <source>
        <dbReference type="EMBL" id="MBK6090124.1"/>
    </source>
</evidence>
<dbReference type="RefSeq" id="WP_201428803.1">
    <property type="nucleotide sequence ID" value="NZ_JAEQMG010000180.1"/>
</dbReference>
<evidence type="ECO:0000259" key="2">
    <source>
        <dbReference type="Pfam" id="PF20791"/>
    </source>
</evidence>
<feature type="domain" description="Acyl-ACP thioesterase-like C-terminal" evidence="2">
    <location>
        <begin position="152"/>
        <end position="220"/>
    </location>
</feature>
<keyword evidence="4" id="KW-1185">Reference proteome</keyword>
<evidence type="ECO:0000313" key="4">
    <source>
        <dbReference type="Proteomes" id="UP000633365"/>
    </source>
</evidence>
<dbReference type="Pfam" id="PF01643">
    <property type="entry name" value="Acyl-ACP_TE"/>
    <property type="match status" value="1"/>
</dbReference>
<dbReference type="Pfam" id="PF20791">
    <property type="entry name" value="Acyl-ACP_TE_C"/>
    <property type="match status" value="1"/>
</dbReference>
<dbReference type="InterPro" id="IPR029069">
    <property type="entry name" value="HotDog_dom_sf"/>
</dbReference>
<dbReference type="Proteomes" id="UP000633365">
    <property type="component" value="Unassembled WGS sequence"/>
</dbReference>
<evidence type="ECO:0000259" key="1">
    <source>
        <dbReference type="Pfam" id="PF01643"/>
    </source>
</evidence>
<evidence type="ECO:0008006" key="5">
    <source>
        <dbReference type="Google" id="ProtNLM"/>
    </source>
</evidence>